<dbReference type="Gene3D" id="3.30.160.60">
    <property type="entry name" value="Classic Zinc Finger"/>
    <property type="match status" value="1"/>
</dbReference>
<dbReference type="InterPro" id="IPR013087">
    <property type="entry name" value="Znf_C2H2_type"/>
</dbReference>
<dbReference type="PANTHER" id="PTHR35391:SF3">
    <property type="entry name" value="FINGER DOMAIN PROTEIN, PUTATIVE (AFU_ORTHOLOGUE AFUA_8G04300)-RELATED"/>
    <property type="match status" value="1"/>
</dbReference>
<evidence type="ECO:0000259" key="1">
    <source>
        <dbReference type="SMART" id="SM00355"/>
    </source>
</evidence>
<dbReference type="AlphaFoldDB" id="A0A6A6XS49"/>
<gene>
    <name evidence="2" type="ORF">K505DRAFT_204276</name>
</gene>
<proteinExistence type="predicted"/>
<feature type="non-terminal residue" evidence="2">
    <location>
        <position position="1"/>
    </location>
</feature>
<keyword evidence="3" id="KW-1185">Reference proteome</keyword>
<reference evidence="2" key="1">
    <citation type="journal article" date="2020" name="Stud. Mycol.">
        <title>101 Dothideomycetes genomes: a test case for predicting lifestyles and emergence of pathogens.</title>
        <authorList>
            <person name="Haridas S."/>
            <person name="Albert R."/>
            <person name="Binder M."/>
            <person name="Bloem J."/>
            <person name="Labutti K."/>
            <person name="Salamov A."/>
            <person name="Andreopoulos B."/>
            <person name="Baker S."/>
            <person name="Barry K."/>
            <person name="Bills G."/>
            <person name="Bluhm B."/>
            <person name="Cannon C."/>
            <person name="Castanera R."/>
            <person name="Culley D."/>
            <person name="Daum C."/>
            <person name="Ezra D."/>
            <person name="Gonzalez J."/>
            <person name="Henrissat B."/>
            <person name="Kuo A."/>
            <person name="Liang C."/>
            <person name="Lipzen A."/>
            <person name="Lutzoni F."/>
            <person name="Magnuson J."/>
            <person name="Mondo S."/>
            <person name="Nolan M."/>
            <person name="Ohm R."/>
            <person name="Pangilinan J."/>
            <person name="Park H.-J."/>
            <person name="Ramirez L."/>
            <person name="Alfaro M."/>
            <person name="Sun H."/>
            <person name="Tritt A."/>
            <person name="Yoshinaga Y."/>
            <person name="Zwiers L.-H."/>
            <person name="Turgeon B."/>
            <person name="Goodwin S."/>
            <person name="Spatafora J."/>
            <person name="Crous P."/>
            <person name="Grigoriev I."/>
        </authorList>
    </citation>
    <scope>NUCLEOTIDE SEQUENCE</scope>
    <source>
        <strain evidence="2">CBS 109.77</strain>
    </source>
</reference>
<protein>
    <recommendedName>
        <fullName evidence="1">C2H2-type domain-containing protein</fullName>
    </recommendedName>
</protein>
<evidence type="ECO:0000313" key="2">
    <source>
        <dbReference type="EMBL" id="KAF2799068.1"/>
    </source>
</evidence>
<accession>A0A6A6XS49</accession>
<feature type="domain" description="C2H2-type" evidence="1">
    <location>
        <begin position="205"/>
        <end position="227"/>
    </location>
</feature>
<evidence type="ECO:0000313" key="3">
    <source>
        <dbReference type="Proteomes" id="UP000799757"/>
    </source>
</evidence>
<dbReference type="EMBL" id="MU001771">
    <property type="protein sequence ID" value="KAF2799068.1"/>
    <property type="molecule type" value="Genomic_DNA"/>
</dbReference>
<dbReference type="Proteomes" id="UP000799757">
    <property type="component" value="Unassembled WGS sequence"/>
</dbReference>
<feature type="non-terminal residue" evidence="2">
    <location>
        <position position="232"/>
    </location>
</feature>
<sequence>LTKKQKMFIRQWKNLAKQESLPFLAHEEVNALATLMGVPPQPVFEYIHRKFIAPSAAQSTNNFPLPQSHALANPQPSSASGYSFREANQHMPAATLESAENYVFACHRRRPQSDGRRTINDGPFRCTYGCGYRTKRPFDWKRHEETHEPQELWLCHLCVQNEDQNPFLVNRKDKFLGHIKGSHKGWEPEKILNMSKLKFNADFNPRCPFCAEISTSWEERCKHIIGHYEDEI</sequence>
<dbReference type="OrthoDB" id="10056939at2759"/>
<dbReference type="PANTHER" id="PTHR35391">
    <property type="entry name" value="C2H2-TYPE DOMAIN-CONTAINING PROTEIN-RELATED"/>
    <property type="match status" value="1"/>
</dbReference>
<feature type="domain" description="C2H2-type" evidence="1">
    <location>
        <begin position="153"/>
        <end position="183"/>
    </location>
</feature>
<name>A0A6A6XS49_9PLEO</name>
<dbReference type="SMART" id="SM00355">
    <property type="entry name" value="ZnF_C2H2"/>
    <property type="match status" value="3"/>
</dbReference>
<feature type="domain" description="C2H2-type" evidence="1">
    <location>
        <begin position="124"/>
        <end position="147"/>
    </location>
</feature>
<organism evidence="2 3">
    <name type="scientific">Melanomma pulvis-pyrius CBS 109.77</name>
    <dbReference type="NCBI Taxonomy" id="1314802"/>
    <lineage>
        <taxon>Eukaryota</taxon>
        <taxon>Fungi</taxon>
        <taxon>Dikarya</taxon>
        <taxon>Ascomycota</taxon>
        <taxon>Pezizomycotina</taxon>
        <taxon>Dothideomycetes</taxon>
        <taxon>Pleosporomycetidae</taxon>
        <taxon>Pleosporales</taxon>
        <taxon>Melanommataceae</taxon>
        <taxon>Melanomma</taxon>
    </lineage>
</organism>